<feature type="region of interest" description="Disordered" evidence="2">
    <location>
        <begin position="1"/>
        <end position="22"/>
    </location>
</feature>
<dbReference type="SUPFAM" id="SSF56954">
    <property type="entry name" value="Outer membrane efflux proteins (OEP)"/>
    <property type="match status" value="1"/>
</dbReference>
<sequence>MQTPLVTAVKEKSQASPVENSEPTGNITLQQILALVLMGNPQLAVFSTEIRAREAEMIQASLLPNPVFSIEGEDLANSALRGLDGNIITSKLSQVILLGGKRVKRMIAAGLTRDLAGWDYEVKRIDVLTQAAKAFIAVLNAQEKIALTQEFIRFSEQIVNSVTKRVQAGKTSPVEETKAKVALSSVKIELALAEQKLRAAKKRLAATWGSTAPQFQKAIGQLQAISPIPPLEQLANLIDQNPDLARWTTELAQRQALIELEKSEAIPDLTISLGETYYANGAPHVLDIGAPAASAPHANALMAGISIPIPIFNRNQGGVREAQQHFTKARQAWRATQVQVVADLSTAYQQLAGAHAEVTILETEVLPGAKSAFKAATRGFRLGKFDFLSVLNAQQTLFDSKLQYLDALTEYHQAVAGVERLIGERLEVAASTDSPEG</sequence>
<dbReference type="InterPro" id="IPR010131">
    <property type="entry name" value="MdtP/NodT-like"/>
</dbReference>
<dbReference type="EMBL" id="AP014836">
    <property type="protein sequence ID" value="BAW80623.1"/>
    <property type="molecule type" value="Genomic_DNA"/>
</dbReference>
<evidence type="ECO:0000313" key="4">
    <source>
        <dbReference type="Proteomes" id="UP000243679"/>
    </source>
</evidence>
<evidence type="ECO:0000256" key="2">
    <source>
        <dbReference type="SAM" id="MobiDB-lite"/>
    </source>
</evidence>
<dbReference type="Gene3D" id="1.20.1600.10">
    <property type="entry name" value="Outer membrane efflux proteins (OEP)"/>
    <property type="match status" value="1"/>
</dbReference>
<name>A0A1Q2SNE2_9GAMM</name>
<organism evidence="3 4">
    <name type="scientific">Candidatus Nitrosoglobus terrae</name>
    <dbReference type="NCBI Taxonomy" id="1630141"/>
    <lineage>
        <taxon>Bacteria</taxon>
        <taxon>Pseudomonadati</taxon>
        <taxon>Pseudomonadota</taxon>
        <taxon>Gammaproteobacteria</taxon>
        <taxon>Chromatiales</taxon>
        <taxon>Chromatiaceae</taxon>
        <taxon>Candidatus Nitrosoglobus</taxon>
    </lineage>
</organism>
<evidence type="ECO:0000256" key="1">
    <source>
        <dbReference type="ARBA" id="ARBA00007613"/>
    </source>
</evidence>
<dbReference type="GO" id="GO:0015562">
    <property type="term" value="F:efflux transmembrane transporter activity"/>
    <property type="evidence" value="ECO:0007669"/>
    <property type="project" value="InterPro"/>
</dbReference>
<accession>A0A1Q2SNE2</accession>
<proteinExistence type="inferred from homology"/>
<dbReference type="PANTHER" id="PTHR30203:SF24">
    <property type="entry name" value="BLR4935 PROTEIN"/>
    <property type="match status" value="1"/>
</dbReference>
<comment type="similarity">
    <text evidence="1">Belongs to the outer membrane factor (OMF) (TC 1.B.17) family.</text>
</comment>
<dbReference type="Proteomes" id="UP000243679">
    <property type="component" value="Chromosome"/>
</dbReference>
<dbReference type="PANTHER" id="PTHR30203">
    <property type="entry name" value="OUTER MEMBRANE CATION EFFLUX PROTEIN"/>
    <property type="match status" value="1"/>
</dbReference>
<keyword evidence="4" id="KW-1185">Reference proteome</keyword>
<protein>
    <submittedName>
        <fullName evidence="3">Outer membrane efflux protein</fullName>
    </submittedName>
</protein>
<dbReference type="InterPro" id="IPR003423">
    <property type="entry name" value="OMP_efflux"/>
</dbReference>
<evidence type="ECO:0000313" key="3">
    <source>
        <dbReference type="EMBL" id="BAW80623.1"/>
    </source>
</evidence>
<gene>
    <name evidence="3" type="ORF">TAO_1253</name>
</gene>
<dbReference type="AlphaFoldDB" id="A0A1Q2SNE2"/>
<reference evidence="3 4" key="1">
    <citation type="journal article" date="2017" name="ISME J.">
        <title>An acid-tolerant ammonia-oxidizing ?-proteobacterium from soil.</title>
        <authorList>
            <person name="Hayatsu M."/>
            <person name="Tago K."/>
            <person name="Uchiyama I."/>
            <person name="Toyoda A."/>
            <person name="Wang Y."/>
            <person name="Shimomura Y."/>
            <person name="Okubo T."/>
            <person name="Kurisu F."/>
            <person name="Hirono Y."/>
            <person name="Nonaka K."/>
            <person name="Akiyama H."/>
            <person name="Itoh T."/>
            <person name="Takami H."/>
        </authorList>
    </citation>
    <scope>NUCLEOTIDE SEQUENCE [LARGE SCALE GENOMIC DNA]</scope>
    <source>
        <strain evidence="3 4">TAO100</strain>
    </source>
</reference>
<dbReference type="Pfam" id="PF02321">
    <property type="entry name" value="OEP"/>
    <property type="match status" value="2"/>
</dbReference>
<dbReference type="KEGG" id="ntt:TAO_1253"/>